<gene>
    <name evidence="2" type="ORF">NDU88_001333</name>
</gene>
<evidence type="ECO:0000256" key="1">
    <source>
        <dbReference type="SAM" id="MobiDB-lite"/>
    </source>
</evidence>
<feature type="compositionally biased region" description="Low complexity" evidence="1">
    <location>
        <begin position="49"/>
        <end position="62"/>
    </location>
</feature>
<accession>A0AAV7NEG5</accession>
<reference evidence="2" key="1">
    <citation type="journal article" date="2022" name="bioRxiv">
        <title>Sequencing and chromosome-scale assembly of the giantPleurodeles waltlgenome.</title>
        <authorList>
            <person name="Brown T."/>
            <person name="Elewa A."/>
            <person name="Iarovenko S."/>
            <person name="Subramanian E."/>
            <person name="Araus A.J."/>
            <person name="Petzold A."/>
            <person name="Susuki M."/>
            <person name="Suzuki K.-i.T."/>
            <person name="Hayashi T."/>
            <person name="Toyoda A."/>
            <person name="Oliveira C."/>
            <person name="Osipova E."/>
            <person name="Leigh N.D."/>
            <person name="Simon A."/>
            <person name="Yun M.H."/>
        </authorList>
    </citation>
    <scope>NUCLEOTIDE SEQUENCE</scope>
    <source>
        <strain evidence="2">20211129_DDA</strain>
        <tissue evidence="2">Liver</tissue>
    </source>
</reference>
<protein>
    <submittedName>
        <fullName evidence="2">Uncharacterized protein</fullName>
    </submittedName>
</protein>
<evidence type="ECO:0000313" key="3">
    <source>
        <dbReference type="Proteomes" id="UP001066276"/>
    </source>
</evidence>
<dbReference type="Proteomes" id="UP001066276">
    <property type="component" value="Chromosome 8"/>
</dbReference>
<proteinExistence type="predicted"/>
<organism evidence="2 3">
    <name type="scientific">Pleurodeles waltl</name>
    <name type="common">Iberian ribbed newt</name>
    <dbReference type="NCBI Taxonomy" id="8319"/>
    <lineage>
        <taxon>Eukaryota</taxon>
        <taxon>Metazoa</taxon>
        <taxon>Chordata</taxon>
        <taxon>Craniata</taxon>
        <taxon>Vertebrata</taxon>
        <taxon>Euteleostomi</taxon>
        <taxon>Amphibia</taxon>
        <taxon>Batrachia</taxon>
        <taxon>Caudata</taxon>
        <taxon>Salamandroidea</taxon>
        <taxon>Salamandridae</taxon>
        <taxon>Pleurodelinae</taxon>
        <taxon>Pleurodeles</taxon>
    </lineage>
</organism>
<feature type="region of interest" description="Disordered" evidence="1">
    <location>
        <begin position="1"/>
        <end position="97"/>
    </location>
</feature>
<name>A0AAV7NEG5_PLEWA</name>
<keyword evidence="3" id="KW-1185">Reference proteome</keyword>
<evidence type="ECO:0000313" key="2">
    <source>
        <dbReference type="EMBL" id="KAJ1113074.1"/>
    </source>
</evidence>
<dbReference type="AlphaFoldDB" id="A0AAV7NEG5"/>
<comment type="caution">
    <text evidence="2">The sequence shown here is derived from an EMBL/GenBank/DDBJ whole genome shotgun (WGS) entry which is preliminary data.</text>
</comment>
<feature type="compositionally biased region" description="Basic and acidic residues" evidence="1">
    <location>
        <begin position="63"/>
        <end position="76"/>
    </location>
</feature>
<sequence>MDKTCSVARQAGVSDAGVPRPPHAVGDPLHSPQAQESEGHAIPRLAGTRGAASGRGPSPAGSIERRAVHPDRDGHRAPLPQQEADISGRASSLSQGR</sequence>
<dbReference type="EMBL" id="JANPWB010000012">
    <property type="protein sequence ID" value="KAJ1113074.1"/>
    <property type="molecule type" value="Genomic_DNA"/>
</dbReference>